<dbReference type="OrthoDB" id="9798046at2"/>
<dbReference type="NCBIfam" id="TIGR02385">
    <property type="entry name" value="RelE_StbE"/>
    <property type="match status" value="1"/>
</dbReference>
<dbReference type="InterPro" id="IPR035093">
    <property type="entry name" value="RelE/ParE_toxin_dom_sf"/>
</dbReference>
<evidence type="ECO:0000256" key="1">
    <source>
        <dbReference type="ARBA" id="ARBA00006226"/>
    </source>
</evidence>
<dbReference type="EMBL" id="FOHK01000002">
    <property type="protein sequence ID" value="SES78952.1"/>
    <property type="molecule type" value="Genomic_DNA"/>
</dbReference>
<keyword evidence="4" id="KW-1185">Reference proteome</keyword>
<dbReference type="RefSeq" id="WP_093327247.1">
    <property type="nucleotide sequence ID" value="NZ_AP027363.1"/>
</dbReference>
<dbReference type="SUPFAM" id="SSF143011">
    <property type="entry name" value="RelE-like"/>
    <property type="match status" value="1"/>
</dbReference>
<keyword evidence="2" id="KW-1277">Toxin-antitoxin system</keyword>
<dbReference type="STRING" id="349064.SAMN05660429_00389"/>
<reference evidence="3 4" key="1">
    <citation type="submission" date="2016-10" db="EMBL/GenBank/DDBJ databases">
        <authorList>
            <person name="de Groot N.N."/>
        </authorList>
    </citation>
    <scope>NUCLEOTIDE SEQUENCE [LARGE SCALE GENOMIC DNA]</scope>
    <source>
        <strain evidence="3 4">DSM 19706</strain>
    </source>
</reference>
<evidence type="ECO:0000313" key="3">
    <source>
        <dbReference type="EMBL" id="SES78952.1"/>
    </source>
</evidence>
<comment type="similarity">
    <text evidence="1">Belongs to the RelE toxin family.</text>
</comment>
<dbReference type="Proteomes" id="UP000199308">
    <property type="component" value="Unassembled WGS sequence"/>
</dbReference>
<name>A0A1H9ZBF8_THASX</name>
<dbReference type="Gene3D" id="3.30.2310.20">
    <property type="entry name" value="RelE-like"/>
    <property type="match status" value="1"/>
</dbReference>
<evidence type="ECO:0000256" key="2">
    <source>
        <dbReference type="ARBA" id="ARBA00022649"/>
    </source>
</evidence>
<proteinExistence type="inferred from homology"/>
<dbReference type="InterPro" id="IPR007712">
    <property type="entry name" value="RelE/ParE_toxin"/>
</dbReference>
<evidence type="ECO:0000313" key="4">
    <source>
        <dbReference type="Proteomes" id="UP000199308"/>
    </source>
</evidence>
<dbReference type="InterPro" id="IPR051803">
    <property type="entry name" value="TA_system_RelE-like_toxin"/>
</dbReference>
<protein>
    <submittedName>
        <fullName evidence="3">Toxin ParE1/3/4</fullName>
    </submittedName>
</protein>
<accession>A0A1H9ZBF8</accession>
<sequence length="99" mass="11477">MAEVIWTQPALNDLNDIAEYIAVANLVAAKKLVQTVFSKIERLEEHPDSGKVPLEIPTLNYRELVIKPCRVFYKIDGNKVFILHVMRQEQDLRRFLLIS</sequence>
<dbReference type="PANTHER" id="PTHR33755">
    <property type="entry name" value="TOXIN PARE1-RELATED"/>
    <property type="match status" value="1"/>
</dbReference>
<dbReference type="PANTHER" id="PTHR33755:SF5">
    <property type="entry name" value="TYPE II TOXIN-ANTITOXIN SYSTEM RELE_PARE FAMILY TOXIN"/>
    <property type="match status" value="1"/>
</dbReference>
<dbReference type="AlphaFoldDB" id="A0A1H9ZBF8"/>
<dbReference type="Pfam" id="PF05016">
    <property type="entry name" value="ParE_toxin"/>
    <property type="match status" value="1"/>
</dbReference>
<gene>
    <name evidence="3" type="ORF">SAMN05660429_00389</name>
</gene>
<organism evidence="3 4">
    <name type="scientific">Thalassotalea agarivorans</name>
    <name type="common">Thalassomonas agarivorans</name>
    <dbReference type="NCBI Taxonomy" id="349064"/>
    <lineage>
        <taxon>Bacteria</taxon>
        <taxon>Pseudomonadati</taxon>
        <taxon>Pseudomonadota</taxon>
        <taxon>Gammaproteobacteria</taxon>
        <taxon>Alteromonadales</taxon>
        <taxon>Colwelliaceae</taxon>
        <taxon>Thalassotalea</taxon>
    </lineage>
</organism>